<sequence>MEGMGAHNLEVDKPGKARIVKISENSFQSTLGPSKEGIAKFIRGLNNKFGSEFECTSGFMIEPTSDKRFIAFQPKPSIKEGEYRFAERNDDVSWPSLLVSGLPQTSEHRTQCRHLDVTNEDVAIMSTQFIKCQEEGRFPKAALDLNLSGYGIGHKDVSVDGQCIMLRPCVTQPSSSSLNNRGMQDTAGNISGNDAGTDCMFVFKHNFGDNWPCHGVPSDSGSSRTFVGDVNYITWNKKDSQWLFPPEIAVNDTVLSEDFSSQIENQDESSISR</sequence>
<dbReference type="Proteomes" id="UP001329825">
    <property type="component" value="Chromosome 10"/>
</dbReference>
<dbReference type="GeneID" id="87959462"/>
<dbReference type="RefSeq" id="XP_062795073.1">
    <property type="nucleotide sequence ID" value="XM_062939022.1"/>
</dbReference>
<proteinExistence type="predicted"/>
<gene>
    <name evidence="1" type="ORF">IL334_007332</name>
</gene>
<evidence type="ECO:0000313" key="1">
    <source>
        <dbReference type="EMBL" id="WRT70334.1"/>
    </source>
</evidence>
<name>A0ABZ1DA84_9TREE</name>
<reference evidence="1 2" key="1">
    <citation type="submission" date="2024-01" db="EMBL/GenBank/DDBJ databases">
        <title>Comparative genomics of Cryptococcus and Kwoniella reveals pathogenesis evolution and contrasting modes of karyotype evolution via chromosome fusion or intercentromeric recombination.</title>
        <authorList>
            <person name="Coelho M.A."/>
            <person name="David-Palma M."/>
            <person name="Shea T."/>
            <person name="Bowers K."/>
            <person name="McGinley-Smith S."/>
            <person name="Mohammad A.W."/>
            <person name="Gnirke A."/>
            <person name="Yurkov A.M."/>
            <person name="Nowrousian M."/>
            <person name="Sun S."/>
            <person name="Cuomo C.A."/>
            <person name="Heitman J."/>
        </authorList>
    </citation>
    <scope>NUCLEOTIDE SEQUENCE [LARGE SCALE GENOMIC DNA]</scope>
    <source>
        <strain evidence="1">CBS 11374</strain>
    </source>
</reference>
<dbReference type="EMBL" id="CP141890">
    <property type="protein sequence ID" value="WRT70334.1"/>
    <property type="molecule type" value="Genomic_DNA"/>
</dbReference>
<protein>
    <submittedName>
        <fullName evidence="1">Uncharacterized protein</fullName>
    </submittedName>
</protein>
<accession>A0ABZ1DA84</accession>
<organism evidence="1 2">
    <name type="scientific">Kwoniella shivajii</name>
    <dbReference type="NCBI Taxonomy" id="564305"/>
    <lineage>
        <taxon>Eukaryota</taxon>
        <taxon>Fungi</taxon>
        <taxon>Dikarya</taxon>
        <taxon>Basidiomycota</taxon>
        <taxon>Agaricomycotina</taxon>
        <taxon>Tremellomycetes</taxon>
        <taxon>Tremellales</taxon>
        <taxon>Cryptococcaceae</taxon>
        <taxon>Kwoniella</taxon>
    </lineage>
</organism>
<evidence type="ECO:0000313" key="2">
    <source>
        <dbReference type="Proteomes" id="UP001329825"/>
    </source>
</evidence>
<keyword evidence="2" id="KW-1185">Reference proteome</keyword>